<feature type="domain" description="AAA+ ATPase" evidence="4">
    <location>
        <begin position="99"/>
        <end position="235"/>
    </location>
</feature>
<dbReference type="GO" id="GO:0016887">
    <property type="term" value="F:ATP hydrolysis activity"/>
    <property type="evidence" value="ECO:0007669"/>
    <property type="project" value="InterPro"/>
</dbReference>
<dbReference type="GO" id="GO:0005524">
    <property type="term" value="F:ATP binding"/>
    <property type="evidence" value="ECO:0007669"/>
    <property type="project" value="UniProtKB-KW"/>
</dbReference>
<dbReference type="SUPFAM" id="SSF52540">
    <property type="entry name" value="P-loop containing nucleoside triphosphate hydrolases"/>
    <property type="match status" value="1"/>
</dbReference>
<evidence type="ECO:0000313" key="5">
    <source>
        <dbReference type="EMBL" id="CYU96174.1"/>
    </source>
</evidence>
<organism evidence="6 8">
    <name type="scientific">Streptococcus suis</name>
    <dbReference type="NCBI Taxonomy" id="1307"/>
    <lineage>
        <taxon>Bacteria</taxon>
        <taxon>Bacillati</taxon>
        <taxon>Bacillota</taxon>
        <taxon>Bacilli</taxon>
        <taxon>Lactobacillales</taxon>
        <taxon>Streptococcaceae</taxon>
        <taxon>Streptococcus</taxon>
    </lineage>
</organism>
<dbReference type="EC" id="3.4.24.-" evidence="6"/>
<dbReference type="RefSeq" id="WP_044679447.1">
    <property type="nucleotide sequence ID" value="NZ_CEDF01000109.1"/>
</dbReference>
<evidence type="ECO:0000313" key="8">
    <source>
        <dbReference type="Proteomes" id="UP000075193"/>
    </source>
</evidence>
<dbReference type="SMART" id="SM00382">
    <property type="entry name" value="AAA"/>
    <property type="match status" value="1"/>
</dbReference>
<dbReference type="Pfam" id="PF00004">
    <property type="entry name" value="AAA"/>
    <property type="match status" value="1"/>
</dbReference>
<gene>
    <name evidence="6" type="primary">ftsH_2</name>
    <name evidence="5" type="synonym">ftsH_1</name>
    <name evidence="5" type="ORF">ERS132406_01200</name>
    <name evidence="6" type="ORF">ERS132441_01261</name>
</gene>
<protein>
    <submittedName>
        <fullName evidence="6">ATPase of the AAA+ class</fullName>
        <ecNumber evidence="6">3.4.24.-</ecNumber>
    </submittedName>
</protein>
<comment type="similarity">
    <text evidence="1">Belongs to the AAA ATPase family.</text>
</comment>
<dbReference type="EMBL" id="FIGZ01000011">
    <property type="protein sequence ID" value="CYU96174.1"/>
    <property type="molecule type" value="Genomic_DNA"/>
</dbReference>
<dbReference type="InterPro" id="IPR003593">
    <property type="entry name" value="AAA+_ATPase"/>
</dbReference>
<keyword evidence="3" id="KW-0067">ATP-binding</keyword>
<evidence type="ECO:0000259" key="4">
    <source>
        <dbReference type="SMART" id="SM00382"/>
    </source>
</evidence>
<dbReference type="InterPro" id="IPR027417">
    <property type="entry name" value="P-loop_NTPase"/>
</dbReference>
<dbReference type="Proteomes" id="UP000072083">
    <property type="component" value="Unassembled WGS sequence"/>
</dbReference>
<evidence type="ECO:0000256" key="1">
    <source>
        <dbReference type="ARBA" id="ARBA00006914"/>
    </source>
</evidence>
<dbReference type="PANTHER" id="PTHR23073">
    <property type="entry name" value="26S PROTEASOME REGULATORY SUBUNIT"/>
    <property type="match status" value="1"/>
</dbReference>
<dbReference type="InterPro" id="IPR003959">
    <property type="entry name" value="ATPase_AAA_core"/>
</dbReference>
<keyword evidence="2" id="KW-0547">Nucleotide-binding</keyword>
<reference evidence="7 8" key="1">
    <citation type="submission" date="2016-02" db="EMBL/GenBank/DDBJ databases">
        <authorList>
            <consortium name="Pathogen Informatics"/>
        </authorList>
    </citation>
    <scope>NUCLEOTIDE SEQUENCE [LARGE SCALE GENOMIC DNA]</scope>
    <source>
        <strain evidence="5 7">LSS44</strain>
        <strain evidence="6 8">LSS79</strain>
    </source>
</reference>
<sequence>MKKKQVINLIRYFTEGNTFGFRTEAYEIAKAFDKAGDHQLAEYIIAMLSENNTFIPQVSEEKFESLRKIQLTNFNPLPLPEAISSDVIGVVNAVRRNIGVDKFLFEGAPGTGKTETVKQIARLLQRELYVVDFETIIDSKLGQTAKNIANLFKEINSFTHPEQTLILFDEIDAIALNRLDNNDLREMGRATTAILKGMDTLRDGIVLIATTNLFSAFDKALIRRFDAVINFNRYSQEDLLVIAESMMSTILNDSKHSGKNVRLFKKIVALCSPIPYPGELKNTLKSAVAFSSLTDKFDYLRRLFSIFYKPVDNTTLKELKELGFTVREIEILTGISKSQTARELKED</sequence>
<keyword evidence="6" id="KW-0378">Hydrolase</keyword>
<dbReference type="AlphaFoldDB" id="A0A0Z8L8V4"/>
<dbReference type="EMBL" id="FIIC01000013">
    <property type="protein sequence ID" value="CYV86144.1"/>
    <property type="molecule type" value="Genomic_DNA"/>
</dbReference>
<proteinExistence type="inferred from homology"/>
<name>A0A0Z8L8V4_STRSU</name>
<evidence type="ECO:0000256" key="2">
    <source>
        <dbReference type="ARBA" id="ARBA00022741"/>
    </source>
</evidence>
<dbReference type="InterPro" id="IPR050221">
    <property type="entry name" value="26S_Proteasome_ATPase"/>
</dbReference>
<evidence type="ECO:0000313" key="7">
    <source>
        <dbReference type="Proteomes" id="UP000072083"/>
    </source>
</evidence>
<dbReference type="Gene3D" id="3.40.50.300">
    <property type="entry name" value="P-loop containing nucleotide triphosphate hydrolases"/>
    <property type="match status" value="1"/>
</dbReference>
<dbReference type="Proteomes" id="UP000075193">
    <property type="component" value="Unassembled WGS sequence"/>
</dbReference>
<evidence type="ECO:0000313" key="6">
    <source>
        <dbReference type="EMBL" id="CYV86144.1"/>
    </source>
</evidence>
<dbReference type="CDD" id="cd19481">
    <property type="entry name" value="RecA-like_protease"/>
    <property type="match status" value="1"/>
</dbReference>
<accession>A0A0Z8L8V4</accession>
<evidence type="ECO:0000256" key="3">
    <source>
        <dbReference type="ARBA" id="ARBA00022840"/>
    </source>
</evidence>